<accession>E0I8U4</accession>
<dbReference type="Pfam" id="PF19124">
    <property type="entry name" value="DUF5808"/>
    <property type="match status" value="1"/>
</dbReference>
<dbReference type="AlphaFoldDB" id="E0I8U4"/>
<sequence>MNSFNMWLTMLIPYLVVLLALATVPFVSLRTPFGVSVPSKERQHAEISRMRRQHTLLLLIIAVVIAGLVGFLDVNGVGRIATSAAASADEASAPLLGSAATLGLLLVGFALFIAFHRRMLSLKEREGWQQEQPRQAATMLSFRNEPNTYGILWFIPSLLVTIICAVIAIMSYDTMPAIIPTKFDWDGTVIASHAKSWGIVLQLNFIQLAMIAGLAFTNMAISSSSVRLDPSRPEQSAEAERKYRRGISLIMVILCFFIVLLLGWVQAVALYQGSMGGESLFIAVIPMVLVGVSIFYMMRVNKGREAFDIPSRGEDRHWKLGSVYWNPDDPALMVEKRVGIGWTINAAKPLAWVILIVPILLVVGITSFADQGIFVRKTSGLGWTLDFSHPGAWFVLFIPIAVILSVLAWVNHRRH</sequence>
<organism evidence="3 4">
    <name type="scientific">Paenibacillus curdlanolyticus YK9</name>
    <dbReference type="NCBI Taxonomy" id="717606"/>
    <lineage>
        <taxon>Bacteria</taxon>
        <taxon>Bacillati</taxon>
        <taxon>Bacillota</taxon>
        <taxon>Bacilli</taxon>
        <taxon>Bacillales</taxon>
        <taxon>Paenibacillaceae</taxon>
        <taxon>Paenibacillus</taxon>
    </lineage>
</organism>
<keyword evidence="1" id="KW-0812">Transmembrane</keyword>
<dbReference type="InterPro" id="IPR043831">
    <property type="entry name" value="DUF5808"/>
</dbReference>
<feature type="transmembrane region" description="Helical" evidence="1">
    <location>
        <begin position="149"/>
        <end position="172"/>
    </location>
</feature>
<feature type="transmembrane region" description="Helical" evidence="1">
    <location>
        <begin position="391"/>
        <end position="410"/>
    </location>
</feature>
<gene>
    <name evidence="3" type="ORF">PaecuDRAFT_2075</name>
</gene>
<evidence type="ECO:0000259" key="2">
    <source>
        <dbReference type="Pfam" id="PF19124"/>
    </source>
</evidence>
<evidence type="ECO:0000256" key="1">
    <source>
        <dbReference type="SAM" id="Phobius"/>
    </source>
</evidence>
<evidence type="ECO:0000313" key="4">
    <source>
        <dbReference type="Proteomes" id="UP000005387"/>
    </source>
</evidence>
<dbReference type="Proteomes" id="UP000005387">
    <property type="component" value="Unassembled WGS sequence"/>
</dbReference>
<feature type="transmembrane region" description="Helical" evidence="1">
    <location>
        <begin position="350"/>
        <end position="369"/>
    </location>
</feature>
<keyword evidence="1" id="KW-1133">Transmembrane helix</keyword>
<dbReference type="EMBL" id="AEDD01000005">
    <property type="protein sequence ID" value="EFM10828.1"/>
    <property type="molecule type" value="Genomic_DNA"/>
</dbReference>
<feature type="transmembrane region" description="Helical" evidence="1">
    <location>
        <begin position="92"/>
        <end position="115"/>
    </location>
</feature>
<evidence type="ECO:0000313" key="3">
    <source>
        <dbReference type="EMBL" id="EFM10828.1"/>
    </source>
</evidence>
<name>E0I8U4_9BACL</name>
<keyword evidence="1" id="KW-0472">Membrane</keyword>
<reference evidence="3 4" key="1">
    <citation type="submission" date="2010-07" db="EMBL/GenBank/DDBJ databases">
        <title>The draft genome of Paenibacillus curdlanolyticus YK9.</title>
        <authorList>
            <consortium name="US DOE Joint Genome Institute (JGI-PGF)"/>
            <person name="Lucas S."/>
            <person name="Copeland A."/>
            <person name="Lapidus A."/>
            <person name="Cheng J.-F."/>
            <person name="Bruce D."/>
            <person name="Goodwin L."/>
            <person name="Pitluck S."/>
            <person name="Land M.L."/>
            <person name="Hauser L."/>
            <person name="Chang Y.-J."/>
            <person name="Jeffries C."/>
            <person name="Anderson I.J."/>
            <person name="Johnson E."/>
            <person name="Loganathan U."/>
            <person name="Mulhopadhyay B."/>
            <person name="Kyrpides N."/>
            <person name="Woyke T.J."/>
        </authorList>
    </citation>
    <scope>NUCLEOTIDE SEQUENCE [LARGE SCALE GENOMIC DNA]</scope>
    <source>
        <strain evidence="3 4">YK9</strain>
    </source>
</reference>
<dbReference type="OrthoDB" id="157646at2"/>
<dbReference type="PANTHER" id="PTHR37810">
    <property type="entry name" value="IMMUNITY PROTEIN SDPI"/>
    <property type="match status" value="1"/>
</dbReference>
<dbReference type="eggNOG" id="COG4194">
    <property type="taxonomic scope" value="Bacteria"/>
</dbReference>
<feature type="transmembrane region" description="Helical" evidence="1">
    <location>
        <begin position="54"/>
        <end position="72"/>
    </location>
</feature>
<proteinExistence type="predicted"/>
<dbReference type="GO" id="GO:0009636">
    <property type="term" value="P:response to toxic substance"/>
    <property type="evidence" value="ECO:0007669"/>
    <property type="project" value="TreeGrafter"/>
</dbReference>
<feature type="transmembrane region" description="Helical" evidence="1">
    <location>
        <begin position="247"/>
        <end position="267"/>
    </location>
</feature>
<dbReference type="STRING" id="717606.PaecuDRAFT_2075"/>
<dbReference type="RefSeq" id="WP_006038078.1">
    <property type="nucleotide sequence ID" value="NZ_AEDD01000005.1"/>
</dbReference>
<dbReference type="PANTHER" id="PTHR37810:SF9">
    <property type="entry name" value="MEMBRANE PROTEIN"/>
    <property type="match status" value="1"/>
</dbReference>
<protein>
    <recommendedName>
        <fullName evidence="2">DUF5808 domain-containing protein</fullName>
    </recommendedName>
</protein>
<feature type="transmembrane region" description="Helical" evidence="1">
    <location>
        <begin position="205"/>
        <end position="226"/>
    </location>
</feature>
<feature type="domain" description="DUF5808" evidence="2">
    <location>
        <begin position="327"/>
        <end position="352"/>
    </location>
</feature>
<keyword evidence="4" id="KW-1185">Reference proteome</keyword>
<feature type="transmembrane region" description="Helical" evidence="1">
    <location>
        <begin position="279"/>
        <end position="298"/>
    </location>
</feature>
<feature type="transmembrane region" description="Helical" evidence="1">
    <location>
        <begin position="12"/>
        <end position="33"/>
    </location>
</feature>